<keyword evidence="4 6" id="KW-0472">Membrane</keyword>
<accession>A0A7S1X6T8</accession>
<evidence type="ECO:0000256" key="2">
    <source>
        <dbReference type="ARBA" id="ARBA00022692"/>
    </source>
</evidence>
<reference evidence="8" key="1">
    <citation type="submission" date="2021-01" db="EMBL/GenBank/DDBJ databases">
        <authorList>
            <person name="Corre E."/>
            <person name="Pelletier E."/>
            <person name="Niang G."/>
            <person name="Scheremetjew M."/>
            <person name="Finn R."/>
            <person name="Kale V."/>
            <person name="Holt S."/>
            <person name="Cochrane G."/>
            <person name="Meng A."/>
            <person name="Brown T."/>
            <person name="Cohen L."/>
        </authorList>
    </citation>
    <scope>NUCLEOTIDE SEQUENCE</scope>
    <source>
        <strain evidence="8">PLY429</strain>
    </source>
</reference>
<evidence type="ECO:0000256" key="6">
    <source>
        <dbReference type="SAM" id="Phobius"/>
    </source>
</evidence>
<dbReference type="Pfam" id="PF03151">
    <property type="entry name" value="TPT"/>
    <property type="match status" value="1"/>
</dbReference>
<evidence type="ECO:0000313" key="8">
    <source>
        <dbReference type="EMBL" id="CAD9211718.1"/>
    </source>
</evidence>
<dbReference type="EMBL" id="HBGG01027082">
    <property type="protein sequence ID" value="CAD9211718.1"/>
    <property type="molecule type" value="Transcribed_RNA"/>
</dbReference>
<proteinExistence type="predicted"/>
<feature type="compositionally biased region" description="Low complexity" evidence="5">
    <location>
        <begin position="330"/>
        <end position="344"/>
    </location>
</feature>
<gene>
    <name evidence="8" type="ORF">TCHU04912_LOCUS13957</name>
</gene>
<dbReference type="PANTHER" id="PTHR11132">
    <property type="entry name" value="SOLUTE CARRIER FAMILY 35"/>
    <property type="match status" value="1"/>
</dbReference>
<feature type="transmembrane region" description="Helical" evidence="6">
    <location>
        <begin position="270"/>
        <end position="298"/>
    </location>
</feature>
<feature type="transmembrane region" description="Helical" evidence="6">
    <location>
        <begin position="87"/>
        <end position="109"/>
    </location>
</feature>
<evidence type="ECO:0000256" key="3">
    <source>
        <dbReference type="ARBA" id="ARBA00022989"/>
    </source>
</evidence>
<evidence type="ECO:0000259" key="7">
    <source>
        <dbReference type="Pfam" id="PF03151"/>
    </source>
</evidence>
<comment type="subcellular location">
    <subcellularLocation>
        <location evidence="1">Membrane</location>
        <topology evidence="1">Multi-pass membrane protein</topology>
    </subcellularLocation>
</comment>
<feature type="transmembrane region" description="Helical" evidence="6">
    <location>
        <begin position="12"/>
        <end position="31"/>
    </location>
</feature>
<feature type="region of interest" description="Disordered" evidence="5">
    <location>
        <begin position="317"/>
        <end position="401"/>
    </location>
</feature>
<evidence type="ECO:0000256" key="1">
    <source>
        <dbReference type="ARBA" id="ARBA00004141"/>
    </source>
</evidence>
<feature type="transmembrane region" description="Helical" evidence="6">
    <location>
        <begin position="137"/>
        <end position="159"/>
    </location>
</feature>
<keyword evidence="3 6" id="KW-1133">Transmembrane helix</keyword>
<dbReference type="AlphaFoldDB" id="A0A7S1X6T8"/>
<feature type="compositionally biased region" description="Basic and acidic residues" evidence="5">
    <location>
        <begin position="348"/>
        <end position="370"/>
    </location>
</feature>
<protein>
    <recommendedName>
        <fullName evidence="7">Sugar phosphate transporter domain-containing protein</fullName>
    </recommendedName>
</protein>
<feature type="transmembrane region" description="Helical" evidence="6">
    <location>
        <begin position="226"/>
        <end position="250"/>
    </location>
</feature>
<dbReference type="GO" id="GO:0016020">
    <property type="term" value="C:membrane"/>
    <property type="evidence" value="ECO:0007669"/>
    <property type="project" value="UniProtKB-SubCell"/>
</dbReference>
<organism evidence="8">
    <name type="scientific">Tetraselmis chuii</name>
    <dbReference type="NCBI Taxonomy" id="63592"/>
    <lineage>
        <taxon>Eukaryota</taxon>
        <taxon>Viridiplantae</taxon>
        <taxon>Chlorophyta</taxon>
        <taxon>core chlorophytes</taxon>
        <taxon>Chlorodendrophyceae</taxon>
        <taxon>Chlorodendrales</taxon>
        <taxon>Chlorodendraceae</taxon>
        <taxon>Tetraselmis</taxon>
    </lineage>
</organism>
<feature type="transmembrane region" description="Helical" evidence="6">
    <location>
        <begin position="166"/>
        <end position="183"/>
    </location>
</feature>
<evidence type="ECO:0000256" key="5">
    <source>
        <dbReference type="SAM" id="MobiDB-lite"/>
    </source>
</evidence>
<name>A0A7S1X6T8_9CHLO</name>
<keyword evidence="2 6" id="KW-0812">Transmembrane</keyword>
<feature type="transmembrane region" description="Helical" evidence="6">
    <location>
        <begin position="195"/>
        <end position="214"/>
    </location>
</feature>
<evidence type="ECO:0000256" key="4">
    <source>
        <dbReference type="ARBA" id="ARBA00023136"/>
    </source>
</evidence>
<feature type="compositionally biased region" description="Basic and acidic residues" evidence="5">
    <location>
        <begin position="317"/>
        <end position="327"/>
    </location>
</feature>
<feature type="domain" description="Sugar phosphate transporter" evidence="7">
    <location>
        <begin position="16"/>
        <end position="298"/>
    </location>
</feature>
<dbReference type="InterPro" id="IPR004853">
    <property type="entry name" value="Sugar_P_trans_dom"/>
</dbReference>
<feature type="transmembrane region" description="Helical" evidence="6">
    <location>
        <begin position="43"/>
        <end position="66"/>
    </location>
</feature>
<dbReference type="InterPro" id="IPR050186">
    <property type="entry name" value="TPT_transporter"/>
</dbReference>
<sequence length="401" mass="43749">MANKGFVLREVVRSYSYVVLWMSVSITVILFNKWLLAFSGFPYPIALTLWHMTFCSLVGILSVRVFKLVKSHNLSSEDYMRRVMPIGVLYAASLWLSNSSYLYLSVSFIQMTKSLMPGLVYASGIVLGTEKFSNASAANMCLIAFGVLICAIGEVNLILKGVAQQLLALLFEATRLTMVQILINSRGLNMNPIQSIYYVSPACLVSLAVPFVIVEVPHMRDNPGWTFYPSVFLANALAALALNLAVFLLIGKTSALTMNIAGVIKDWMLIFFSYFVFKAPVTAISLLGYVFCCSGVAIHQYMKLQQIKARDALRNKSADDDNFKDGKPVSAAAAGGSKSANSSGDPEEAPKDSRTKQQRRDILAEMERLQDQLSALEGKVGGTKAGTSPVPPTDSASKQAS</sequence>